<dbReference type="RefSeq" id="WP_139053963.1">
    <property type="nucleotide sequence ID" value="NZ_VDDB01000005.1"/>
</dbReference>
<dbReference type="Proteomes" id="UP000306272">
    <property type="component" value="Unassembled WGS sequence"/>
</dbReference>
<proteinExistence type="predicted"/>
<comment type="caution">
    <text evidence="1">The sequence shown here is derived from an EMBL/GenBank/DDBJ whole genome shotgun (WGS) entry which is preliminary data.</text>
</comment>
<evidence type="ECO:0000313" key="2">
    <source>
        <dbReference type="Proteomes" id="UP000306272"/>
    </source>
</evidence>
<accession>A0A5C4L170</accession>
<name>A0A5C4L170_PSEJE</name>
<evidence type="ECO:0008006" key="3">
    <source>
        <dbReference type="Google" id="ProtNLM"/>
    </source>
</evidence>
<evidence type="ECO:0000313" key="1">
    <source>
        <dbReference type="EMBL" id="TNB98601.1"/>
    </source>
</evidence>
<protein>
    <recommendedName>
        <fullName evidence="3">DUF4926 domain-containing protein</fullName>
    </recommendedName>
</protein>
<dbReference type="AlphaFoldDB" id="A0A5C4L170"/>
<keyword evidence="2" id="KW-1185">Reference proteome</keyword>
<dbReference type="EMBL" id="VDDB01000005">
    <property type="protein sequence ID" value="TNB98601.1"/>
    <property type="molecule type" value="Genomic_DNA"/>
</dbReference>
<organism evidence="1 2">
    <name type="scientific">Pseudomonas jessenii</name>
    <dbReference type="NCBI Taxonomy" id="77298"/>
    <lineage>
        <taxon>Bacteria</taxon>
        <taxon>Pseudomonadati</taxon>
        <taxon>Pseudomonadota</taxon>
        <taxon>Gammaproteobacteria</taxon>
        <taxon>Pseudomonadales</taxon>
        <taxon>Pseudomonadaceae</taxon>
        <taxon>Pseudomonas</taxon>
    </lineage>
</organism>
<sequence>MALSKGDLIKLISAEHAKIVSTDWINSREAAPGDIALVEEVYIGEDGQIVRLLCEYRPGFLEWRTVFYEAGLTYEFLPAAADVTT</sequence>
<reference evidence="1" key="1">
    <citation type="submission" date="2019-06" db="EMBL/GenBank/DDBJ databases">
        <title>Pseudomonas-derived Butenolides : (Bio)synthesis of Styrolides.</title>
        <authorList>
            <person name="Klapper M."/>
            <person name="Chowdhury S."/>
            <person name="Stallforth P."/>
        </authorList>
    </citation>
    <scope>NUCLEOTIDE SEQUENCE [LARGE SCALE GENOMIC DNA]</scope>
    <source>
        <strain evidence="1">EC-S101</strain>
    </source>
</reference>
<gene>
    <name evidence="1" type="ORF">FHG55_06070</name>
</gene>